<dbReference type="AlphaFoldDB" id="A0A9D0Z7H4"/>
<evidence type="ECO:0000313" key="3">
    <source>
        <dbReference type="EMBL" id="HIQ70285.1"/>
    </source>
</evidence>
<reference evidence="3" key="2">
    <citation type="journal article" date="2021" name="PeerJ">
        <title>Extensive microbial diversity within the chicken gut microbiome revealed by metagenomics and culture.</title>
        <authorList>
            <person name="Gilroy R."/>
            <person name="Ravi A."/>
            <person name="Getino M."/>
            <person name="Pursley I."/>
            <person name="Horton D.L."/>
            <person name="Alikhan N.F."/>
            <person name="Baker D."/>
            <person name="Gharbi K."/>
            <person name="Hall N."/>
            <person name="Watson M."/>
            <person name="Adriaenssens E.M."/>
            <person name="Foster-Nyarko E."/>
            <person name="Jarju S."/>
            <person name="Secka A."/>
            <person name="Antonio M."/>
            <person name="Oren A."/>
            <person name="Chaudhuri R.R."/>
            <person name="La Ragione R."/>
            <person name="Hildebrand F."/>
            <person name="Pallen M.J."/>
        </authorList>
    </citation>
    <scope>NUCLEOTIDE SEQUENCE</scope>
    <source>
        <strain evidence="3">ChiSjej2B20-13462</strain>
    </source>
</reference>
<reference evidence="3" key="1">
    <citation type="submission" date="2020-10" db="EMBL/GenBank/DDBJ databases">
        <authorList>
            <person name="Gilroy R."/>
        </authorList>
    </citation>
    <scope>NUCLEOTIDE SEQUENCE</scope>
    <source>
        <strain evidence="3">ChiSjej2B20-13462</strain>
    </source>
</reference>
<organism evidence="3 4">
    <name type="scientific">Candidatus Avoscillospira stercorigallinarum</name>
    <dbReference type="NCBI Taxonomy" id="2840708"/>
    <lineage>
        <taxon>Bacteria</taxon>
        <taxon>Bacillati</taxon>
        <taxon>Bacillota</taxon>
        <taxon>Clostridia</taxon>
        <taxon>Eubacteriales</taxon>
        <taxon>Oscillospiraceae</taxon>
        <taxon>Oscillospiraceae incertae sedis</taxon>
        <taxon>Candidatus Avoscillospira</taxon>
    </lineage>
</organism>
<proteinExistence type="predicted"/>
<evidence type="ECO:0000313" key="4">
    <source>
        <dbReference type="Proteomes" id="UP000886874"/>
    </source>
</evidence>
<accession>A0A9D0Z7H4</accession>
<evidence type="ECO:0000256" key="1">
    <source>
        <dbReference type="SAM" id="Phobius"/>
    </source>
</evidence>
<sequence>MVDRDTLYEQYEEAVLALLMEQVADAEGEELLQQNRSLQADPAAAVPAETEKRCLDVLRRQSRKTRRQRTARRSLRIAARIAAALVSLLVLYAIAFAASETVRVHTLNFLIREYDVGTQFLFPGDESAEESEEFASHILSIAEETVPEGFRHVSSEDNPLISMFCFENAEDEQITVKYVNLEDISGKIIIDTENAEVIRQTISGQEVMIVYKDYAPGSAQPDTMYQIVWICKEQQYWIAVEGSNVALEELLPLVESLIV</sequence>
<gene>
    <name evidence="3" type="ORF">IAA67_08155</name>
</gene>
<keyword evidence="1" id="KW-1133">Transmembrane helix</keyword>
<keyword evidence="1" id="KW-0472">Membrane</keyword>
<keyword evidence="1" id="KW-0812">Transmembrane</keyword>
<evidence type="ECO:0000259" key="2">
    <source>
        <dbReference type="Pfam" id="PF14285"/>
    </source>
</evidence>
<feature type="transmembrane region" description="Helical" evidence="1">
    <location>
        <begin position="77"/>
        <end position="98"/>
    </location>
</feature>
<dbReference type="Proteomes" id="UP000886874">
    <property type="component" value="Unassembled WGS sequence"/>
</dbReference>
<dbReference type="InterPro" id="IPR025377">
    <property type="entry name" value="DUF4367"/>
</dbReference>
<comment type="caution">
    <text evidence="3">The sequence shown here is derived from an EMBL/GenBank/DDBJ whole genome shotgun (WGS) entry which is preliminary data.</text>
</comment>
<feature type="domain" description="DUF4367" evidence="2">
    <location>
        <begin position="145"/>
        <end position="257"/>
    </location>
</feature>
<name>A0A9D0Z7H4_9FIRM</name>
<dbReference type="Pfam" id="PF14285">
    <property type="entry name" value="DUF4367"/>
    <property type="match status" value="1"/>
</dbReference>
<protein>
    <submittedName>
        <fullName evidence="3">DUF4367 domain-containing protein</fullName>
    </submittedName>
</protein>
<dbReference type="EMBL" id="DVFN01000115">
    <property type="protein sequence ID" value="HIQ70285.1"/>
    <property type="molecule type" value="Genomic_DNA"/>
</dbReference>